<feature type="transmembrane region" description="Helical" evidence="2">
    <location>
        <begin position="171"/>
        <end position="189"/>
    </location>
</feature>
<dbReference type="eggNOG" id="COG0789">
    <property type="taxonomic scope" value="Bacteria"/>
</dbReference>
<dbReference type="Pfam" id="PF13411">
    <property type="entry name" value="MerR_1"/>
    <property type="match status" value="1"/>
</dbReference>
<sequence length="244" mass="28270">MSEPASARTYSTGEVAEHCGVSVRTVQYYDRQGLLEPSGTTPAGRRIYTHDDVLKLEYILMLKATGLSLAAIRTIMESPYQMRMLVDLLDDQQDILEREIKDRERKLAVIRQLNADVQLHGRLTLSTRIDMANTMHNRTSWKHFVIAMLIVSVLMEALWICGLICSIQTGHWWVFITCLAVAVVGLGAMTRRYYRHVTYWDPQSQEEFTPKFWPWFFAQHTMHTRKLRVPATGDKVWCVEHFHA</sequence>
<dbReference type="PRINTS" id="PR00040">
    <property type="entry name" value="HTHMERR"/>
</dbReference>
<evidence type="ECO:0000313" key="5">
    <source>
        <dbReference type="Proteomes" id="UP000029052"/>
    </source>
</evidence>
<dbReference type="InterPro" id="IPR000551">
    <property type="entry name" value="MerR-type_HTH_dom"/>
</dbReference>
<proteinExistence type="predicted"/>
<dbReference type="PANTHER" id="PTHR30204:SF96">
    <property type="entry name" value="CHROMOSOME-ANCHORING PROTEIN RACA"/>
    <property type="match status" value="1"/>
</dbReference>
<accession>A0A087BCJ8</accession>
<dbReference type="GO" id="GO:0003700">
    <property type="term" value="F:DNA-binding transcription factor activity"/>
    <property type="evidence" value="ECO:0007669"/>
    <property type="project" value="InterPro"/>
</dbReference>
<keyword evidence="2" id="KW-1133">Transmembrane helix</keyword>
<evidence type="ECO:0000256" key="2">
    <source>
        <dbReference type="SAM" id="Phobius"/>
    </source>
</evidence>
<protein>
    <submittedName>
        <fullName evidence="4">MerR-like transcriptional regulator</fullName>
    </submittedName>
</protein>
<evidence type="ECO:0000259" key="3">
    <source>
        <dbReference type="PROSITE" id="PS50937"/>
    </source>
</evidence>
<keyword evidence="1" id="KW-0238">DNA-binding</keyword>
<feature type="transmembrane region" description="Helical" evidence="2">
    <location>
        <begin position="144"/>
        <end position="165"/>
    </location>
</feature>
<dbReference type="AlphaFoldDB" id="A0A087BCJ8"/>
<keyword evidence="2" id="KW-0812">Transmembrane</keyword>
<organism evidence="4 5">
    <name type="scientific">Bifidobacterium magnum</name>
    <dbReference type="NCBI Taxonomy" id="1692"/>
    <lineage>
        <taxon>Bacteria</taxon>
        <taxon>Bacillati</taxon>
        <taxon>Actinomycetota</taxon>
        <taxon>Actinomycetes</taxon>
        <taxon>Bifidobacteriales</taxon>
        <taxon>Bifidobacteriaceae</taxon>
        <taxon>Bifidobacterium</taxon>
    </lineage>
</organism>
<dbReference type="SMART" id="SM00422">
    <property type="entry name" value="HTH_MERR"/>
    <property type="match status" value="1"/>
</dbReference>
<name>A0A087BCJ8_9BIFI</name>
<dbReference type="GO" id="GO:0003677">
    <property type="term" value="F:DNA binding"/>
    <property type="evidence" value="ECO:0007669"/>
    <property type="project" value="UniProtKB-KW"/>
</dbReference>
<gene>
    <name evidence="4" type="ORF">BMAGN_0620</name>
</gene>
<evidence type="ECO:0000313" key="4">
    <source>
        <dbReference type="EMBL" id="KFI68748.1"/>
    </source>
</evidence>
<dbReference type="EMBL" id="JGZB01000003">
    <property type="protein sequence ID" value="KFI68748.1"/>
    <property type="molecule type" value="Genomic_DNA"/>
</dbReference>
<keyword evidence="2" id="KW-0472">Membrane</keyword>
<dbReference type="PANTHER" id="PTHR30204">
    <property type="entry name" value="REDOX-CYCLING DRUG-SENSING TRANSCRIPTIONAL ACTIVATOR SOXR"/>
    <property type="match status" value="1"/>
</dbReference>
<reference evidence="4 5" key="1">
    <citation type="submission" date="2014-03" db="EMBL/GenBank/DDBJ databases">
        <title>Genomics of Bifidobacteria.</title>
        <authorList>
            <person name="Ventura M."/>
            <person name="Milani C."/>
            <person name="Lugli G.A."/>
        </authorList>
    </citation>
    <scope>NUCLEOTIDE SEQUENCE [LARGE SCALE GENOMIC DNA]</scope>
    <source>
        <strain evidence="4 5">LMG 11591</strain>
    </source>
</reference>
<feature type="domain" description="HTH merR-type" evidence="3">
    <location>
        <begin position="9"/>
        <end position="78"/>
    </location>
</feature>
<dbReference type="Proteomes" id="UP000029052">
    <property type="component" value="Unassembled WGS sequence"/>
</dbReference>
<evidence type="ECO:0000256" key="1">
    <source>
        <dbReference type="ARBA" id="ARBA00023125"/>
    </source>
</evidence>
<dbReference type="InterPro" id="IPR009061">
    <property type="entry name" value="DNA-bd_dom_put_sf"/>
</dbReference>
<comment type="caution">
    <text evidence="4">The sequence shown here is derived from an EMBL/GenBank/DDBJ whole genome shotgun (WGS) entry which is preliminary data.</text>
</comment>
<keyword evidence="5" id="KW-1185">Reference proteome</keyword>
<dbReference type="PROSITE" id="PS50937">
    <property type="entry name" value="HTH_MERR_2"/>
    <property type="match status" value="1"/>
</dbReference>
<dbReference type="STRING" id="1692.BMAGN_0620"/>
<dbReference type="InterPro" id="IPR047057">
    <property type="entry name" value="MerR_fam"/>
</dbReference>
<dbReference type="RefSeq" id="WP_081931544.1">
    <property type="nucleotide sequence ID" value="NZ_JGZB01000003.1"/>
</dbReference>
<dbReference type="Gene3D" id="1.10.1660.10">
    <property type="match status" value="1"/>
</dbReference>
<dbReference type="SUPFAM" id="SSF46955">
    <property type="entry name" value="Putative DNA-binding domain"/>
    <property type="match status" value="1"/>
</dbReference>
<dbReference type="CDD" id="cd01106">
    <property type="entry name" value="HTH_TipAL-Mta"/>
    <property type="match status" value="1"/>
</dbReference>